<feature type="transmembrane region" description="Helical" evidence="2">
    <location>
        <begin position="78"/>
        <end position="100"/>
    </location>
</feature>
<feature type="transmembrane region" description="Helical" evidence="2">
    <location>
        <begin position="44"/>
        <end position="66"/>
    </location>
</feature>
<sequence>MTGESTRSWNIGRDVTAAVLLCAASVLPWNLFFGVGIPTADPRLQAAGTTATVLALGSLAATYVGPWRITGAHPNPRLLGLLRLTLAAPYLALVLGVVAFDAVQTIRYGGSAQPPGGVGPGAWLGAAGALLAAQPVLAGPARYWKRAVRAVGYASIIGAALSVAFNLYWRVHYALPDGAGEYRSQQVAIIVTAVVYGAVAWVTLAVASRWILRRDKASQLAVVIVGGATLVAGALVWVMPAGRFVDGFHGIAQNTSTMGVGFEGYLAWVAAAAIFAVVALRDAPGATWLLATRNILLLIIVWCVGSAIMRLDDIVVAATLGLPYSPYDSAAMAAFDVVTAVVAIWLRINLGNRSLPVAAVWSVAAVLFGFTIARLVVGVGLAPRLAQAQQEAALANPVYGNGLAQQITSTFDLVLCGLAWCAMVVAIISARFARAERPRPGDPGSPSIFRSQNATAKALGDGPKIYRGTDEPQGSSNGN</sequence>
<keyword evidence="2" id="KW-0472">Membrane</keyword>
<feature type="transmembrane region" description="Helical" evidence="2">
    <location>
        <begin position="329"/>
        <end position="348"/>
    </location>
</feature>
<organism evidence="4 5">
    <name type="scientific">[Mycobacterium] zoologicum</name>
    <dbReference type="NCBI Taxonomy" id="2872311"/>
    <lineage>
        <taxon>Bacteria</taxon>
        <taxon>Bacillati</taxon>
        <taxon>Actinomycetota</taxon>
        <taxon>Actinomycetes</taxon>
        <taxon>Mycobacteriales</taxon>
        <taxon>Mycobacteriaceae</taxon>
        <taxon>Mycolicibacter</taxon>
    </lineage>
</organism>
<comment type="caution">
    <text evidence="4">The sequence shown here is derived from an EMBL/GenBank/DDBJ whole genome shotgun (WGS) entry which is preliminary data.</text>
</comment>
<feature type="region of interest" description="Disordered" evidence="1">
    <location>
        <begin position="436"/>
        <end position="479"/>
    </location>
</feature>
<protein>
    <recommendedName>
        <fullName evidence="3">DUF7937 domain-containing protein</fullName>
    </recommendedName>
</protein>
<feature type="transmembrane region" description="Helical" evidence="2">
    <location>
        <begin position="287"/>
        <end position="309"/>
    </location>
</feature>
<dbReference type="EMBL" id="JAYJJT010000005">
    <property type="protein sequence ID" value="MEB3049379.1"/>
    <property type="molecule type" value="Genomic_DNA"/>
</dbReference>
<evidence type="ECO:0000259" key="3">
    <source>
        <dbReference type="Pfam" id="PF25592"/>
    </source>
</evidence>
<keyword evidence="2" id="KW-0812">Transmembrane</keyword>
<dbReference type="InterPro" id="IPR057697">
    <property type="entry name" value="DUF7937"/>
</dbReference>
<dbReference type="RefSeq" id="WP_224864367.1">
    <property type="nucleotide sequence ID" value="NZ_JAYJJT010000005.1"/>
</dbReference>
<keyword evidence="5" id="KW-1185">Reference proteome</keyword>
<name>A0ABU5YK48_9MYCO</name>
<evidence type="ECO:0000256" key="1">
    <source>
        <dbReference type="SAM" id="MobiDB-lite"/>
    </source>
</evidence>
<feature type="transmembrane region" description="Helical" evidence="2">
    <location>
        <begin position="260"/>
        <end position="280"/>
    </location>
</feature>
<keyword evidence="2" id="KW-1133">Transmembrane helix</keyword>
<evidence type="ECO:0000313" key="5">
    <source>
        <dbReference type="Proteomes" id="UP001299046"/>
    </source>
</evidence>
<feature type="domain" description="DUF7937" evidence="3">
    <location>
        <begin position="11"/>
        <end position="430"/>
    </location>
</feature>
<dbReference type="Pfam" id="PF25592">
    <property type="entry name" value="DUF7937"/>
    <property type="match status" value="1"/>
</dbReference>
<feature type="transmembrane region" description="Helical" evidence="2">
    <location>
        <begin position="220"/>
        <end position="240"/>
    </location>
</feature>
<accession>A0ABU5YK48</accession>
<feature type="transmembrane region" description="Helical" evidence="2">
    <location>
        <begin position="355"/>
        <end position="377"/>
    </location>
</feature>
<feature type="transmembrane region" description="Helical" evidence="2">
    <location>
        <begin position="12"/>
        <end position="32"/>
    </location>
</feature>
<evidence type="ECO:0000256" key="2">
    <source>
        <dbReference type="SAM" id="Phobius"/>
    </source>
</evidence>
<gene>
    <name evidence="4" type="ORF">KV112_06420</name>
</gene>
<feature type="transmembrane region" description="Helical" evidence="2">
    <location>
        <begin position="150"/>
        <end position="169"/>
    </location>
</feature>
<dbReference type="Proteomes" id="UP001299046">
    <property type="component" value="Unassembled WGS sequence"/>
</dbReference>
<feature type="transmembrane region" description="Helical" evidence="2">
    <location>
        <begin position="411"/>
        <end position="430"/>
    </location>
</feature>
<evidence type="ECO:0000313" key="4">
    <source>
        <dbReference type="EMBL" id="MEB3049379.1"/>
    </source>
</evidence>
<proteinExistence type="predicted"/>
<reference evidence="4 5" key="1">
    <citation type="submission" date="2023-12" db="EMBL/GenBank/DDBJ databases">
        <title>Description of new species of Mycobacterium terrae complex isolated from sewage at the Sao Paulo Zoological Park Foundation in Brazil.</title>
        <authorList>
            <person name="Romagnoli C.L."/>
            <person name="Conceicao E.C."/>
            <person name="Machado E."/>
            <person name="Barreto L.B.P.F."/>
            <person name="Sharma A."/>
            <person name="Silva N.M."/>
            <person name="Marques L.E."/>
            <person name="Juliana M.A."/>
            <person name="Lourenco M.C.S."/>
            <person name="Digiampietri L.A."/>
            <person name="Suffys P.N."/>
            <person name="Viana-Niero C."/>
        </authorList>
    </citation>
    <scope>NUCLEOTIDE SEQUENCE [LARGE SCALE GENOMIC DNA]</scope>
    <source>
        <strain evidence="4 5">MYC123</strain>
    </source>
</reference>
<feature type="transmembrane region" description="Helical" evidence="2">
    <location>
        <begin position="189"/>
        <end position="208"/>
    </location>
</feature>